<accession>A0A6G8Q9R5</accession>
<evidence type="ECO:0000313" key="2">
    <source>
        <dbReference type="Proteomes" id="UP000501452"/>
    </source>
</evidence>
<dbReference type="Pfam" id="PF11209">
    <property type="entry name" value="LmeA"/>
    <property type="match status" value="1"/>
</dbReference>
<evidence type="ECO:0000313" key="1">
    <source>
        <dbReference type="EMBL" id="QIN83183.1"/>
    </source>
</evidence>
<proteinExistence type="predicted"/>
<dbReference type="Proteomes" id="UP000501452">
    <property type="component" value="Chromosome"/>
</dbReference>
<sequence length="238" mass="24743">MRRFLLFVVMLGALVFVVVPYFVLPAVLEGLVARDVQDRLGLAERPGVELESDPQWEMLLGEFSGGRISVGGTDLGGVRAEGVAMDLEPFSVSVGESVSGRTAVVEEPLSGRVRLTISEREVSRLARENAGVPVNGVGLREEGATIDSEASVLGTTFPVAVEGDVGVEGNALVFRPGTVRAAGMTVPGYLADSLLAGTAFRYPVKGLPYGATITDARTREGAVVLTGRVSGVEIGGGG</sequence>
<dbReference type="RefSeq" id="WP_166176229.1">
    <property type="nucleotide sequence ID" value="NZ_CP045119.1"/>
</dbReference>
<dbReference type="AlphaFoldDB" id="A0A6G8Q9R5"/>
<dbReference type="KEGG" id="rub:GBA63_11440"/>
<dbReference type="EMBL" id="CP045119">
    <property type="protein sequence ID" value="QIN83183.1"/>
    <property type="molecule type" value="Genomic_DNA"/>
</dbReference>
<name>A0A6G8Q9R5_9ACTN</name>
<gene>
    <name evidence="1" type="ORF">GBA63_11440</name>
</gene>
<reference evidence="1 2" key="1">
    <citation type="submission" date="2019-10" db="EMBL/GenBank/DDBJ databases">
        <title>Rubrobacter sp nov SCSIO 52090 isolated from a deep-sea sediment in the South China Sea.</title>
        <authorList>
            <person name="Chen R.W."/>
        </authorList>
    </citation>
    <scope>NUCLEOTIDE SEQUENCE [LARGE SCALE GENOMIC DNA]</scope>
    <source>
        <strain evidence="1 2">SCSIO 52909</strain>
    </source>
</reference>
<keyword evidence="2" id="KW-1185">Reference proteome</keyword>
<organism evidence="1 2">
    <name type="scientific">Rubrobacter tropicus</name>
    <dbReference type="NCBI Taxonomy" id="2653851"/>
    <lineage>
        <taxon>Bacteria</taxon>
        <taxon>Bacillati</taxon>
        <taxon>Actinomycetota</taxon>
        <taxon>Rubrobacteria</taxon>
        <taxon>Rubrobacterales</taxon>
        <taxon>Rubrobacteraceae</taxon>
        <taxon>Rubrobacter</taxon>
    </lineage>
</organism>
<protein>
    <submittedName>
        <fullName evidence="1">DUF2993 domain-containing protein</fullName>
    </submittedName>
</protein>
<dbReference type="InterPro" id="IPR021373">
    <property type="entry name" value="DUF2993"/>
</dbReference>